<protein>
    <submittedName>
        <fullName evidence="2">Uncharacterized protein</fullName>
    </submittedName>
</protein>
<proteinExistence type="predicted"/>
<evidence type="ECO:0000313" key="3">
    <source>
        <dbReference type="Proteomes" id="UP000000851"/>
    </source>
</evidence>
<keyword evidence="1" id="KW-1133">Transmembrane helix</keyword>
<name>C7QJX6_CATAD</name>
<dbReference type="AlphaFoldDB" id="C7QJX6"/>
<dbReference type="Proteomes" id="UP000000851">
    <property type="component" value="Chromosome"/>
</dbReference>
<organism evidence="2 3">
    <name type="scientific">Catenulispora acidiphila (strain DSM 44928 / JCM 14897 / NBRC 102108 / NRRL B-24433 / ID139908)</name>
    <dbReference type="NCBI Taxonomy" id="479433"/>
    <lineage>
        <taxon>Bacteria</taxon>
        <taxon>Bacillati</taxon>
        <taxon>Actinomycetota</taxon>
        <taxon>Actinomycetes</taxon>
        <taxon>Catenulisporales</taxon>
        <taxon>Catenulisporaceae</taxon>
        <taxon>Catenulispora</taxon>
    </lineage>
</organism>
<sequence>MASQKRPAKQSVDVSIVSAKEIVLIVLVMVVLAGTAASLALLG</sequence>
<dbReference type="HOGENOM" id="CLU_3231295_0_0_11"/>
<feature type="transmembrane region" description="Helical" evidence="1">
    <location>
        <begin position="21"/>
        <end position="42"/>
    </location>
</feature>
<keyword evidence="1" id="KW-0472">Membrane</keyword>
<reference evidence="2 3" key="1">
    <citation type="journal article" date="2009" name="Stand. Genomic Sci.">
        <title>Complete genome sequence of Catenulispora acidiphila type strain (ID 139908).</title>
        <authorList>
            <person name="Copeland A."/>
            <person name="Lapidus A."/>
            <person name="Glavina Del Rio T."/>
            <person name="Nolan M."/>
            <person name="Lucas S."/>
            <person name="Chen F."/>
            <person name="Tice H."/>
            <person name="Cheng J.F."/>
            <person name="Bruce D."/>
            <person name="Goodwin L."/>
            <person name="Pitluck S."/>
            <person name="Mikhailova N."/>
            <person name="Pati A."/>
            <person name="Ivanova N."/>
            <person name="Mavromatis K."/>
            <person name="Chen A."/>
            <person name="Palaniappan K."/>
            <person name="Chain P."/>
            <person name="Land M."/>
            <person name="Hauser L."/>
            <person name="Chang Y.J."/>
            <person name="Jeffries C.D."/>
            <person name="Chertkov O."/>
            <person name="Brettin T."/>
            <person name="Detter J.C."/>
            <person name="Han C."/>
            <person name="Ali Z."/>
            <person name="Tindall B.J."/>
            <person name="Goker M."/>
            <person name="Bristow J."/>
            <person name="Eisen J.A."/>
            <person name="Markowitz V."/>
            <person name="Hugenholtz P."/>
            <person name="Kyrpides N.C."/>
            <person name="Klenk H.P."/>
        </authorList>
    </citation>
    <scope>NUCLEOTIDE SEQUENCE [LARGE SCALE GENOMIC DNA]</scope>
    <source>
        <strain evidence="3">DSM 44928 / JCM 14897 / NBRC 102108 / NRRL B-24433 / ID139908</strain>
    </source>
</reference>
<dbReference type="KEGG" id="cai:Caci_4350"/>
<dbReference type="EMBL" id="CP001700">
    <property type="protein sequence ID" value="ACU73214.1"/>
    <property type="molecule type" value="Genomic_DNA"/>
</dbReference>
<gene>
    <name evidence="2" type="ordered locus">Caci_4350</name>
</gene>
<evidence type="ECO:0000313" key="2">
    <source>
        <dbReference type="EMBL" id="ACU73214.1"/>
    </source>
</evidence>
<dbReference type="RefSeq" id="WP_015792943.1">
    <property type="nucleotide sequence ID" value="NC_013131.1"/>
</dbReference>
<keyword evidence="1" id="KW-0812">Transmembrane</keyword>
<keyword evidence="3" id="KW-1185">Reference proteome</keyword>
<evidence type="ECO:0000256" key="1">
    <source>
        <dbReference type="SAM" id="Phobius"/>
    </source>
</evidence>
<accession>C7QJX6</accession>
<dbReference type="InParanoid" id="C7QJX6"/>